<dbReference type="STRING" id="1160509.A0A3N4I8S6"/>
<evidence type="ECO:0000256" key="1">
    <source>
        <dbReference type="SAM" id="MobiDB-lite"/>
    </source>
</evidence>
<feature type="compositionally biased region" description="Low complexity" evidence="1">
    <location>
        <begin position="233"/>
        <end position="245"/>
    </location>
</feature>
<evidence type="ECO:0000313" key="3">
    <source>
        <dbReference type="EMBL" id="RPA78194.1"/>
    </source>
</evidence>
<evidence type="ECO:0000313" key="4">
    <source>
        <dbReference type="Proteomes" id="UP000275078"/>
    </source>
</evidence>
<feature type="compositionally biased region" description="Low complexity" evidence="1">
    <location>
        <begin position="253"/>
        <end position="262"/>
    </location>
</feature>
<keyword evidence="2" id="KW-0732">Signal</keyword>
<gene>
    <name evidence="3" type="ORF">BJ508DRAFT_329462</name>
</gene>
<feature type="signal peptide" evidence="2">
    <location>
        <begin position="1"/>
        <end position="18"/>
    </location>
</feature>
<dbReference type="AlphaFoldDB" id="A0A3N4I8S6"/>
<organism evidence="3 4">
    <name type="scientific">Ascobolus immersus RN42</name>
    <dbReference type="NCBI Taxonomy" id="1160509"/>
    <lineage>
        <taxon>Eukaryota</taxon>
        <taxon>Fungi</taxon>
        <taxon>Dikarya</taxon>
        <taxon>Ascomycota</taxon>
        <taxon>Pezizomycotina</taxon>
        <taxon>Pezizomycetes</taxon>
        <taxon>Pezizales</taxon>
        <taxon>Ascobolaceae</taxon>
        <taxon>Ascobolus</taxon>
    </lineage>
</organism>
<protein>
    <submittedName>
        <fullName evidence="3">Uncharacterized protein</fullName>
    </submittedName>
</protein>
<keyword evidence="4" id="KW-1185">Reference proteome</keyword>
<feature type="compositionally biased region" description="Low complexity" evidence="1">
    <location>
        <begin position="163"/>
        <end position="174"/>
    </location>
</feature>
<evidence type="ECO:0000256" key="2">
    <source>
        <dbReference type="SAM" id="SignalP"/>
    </source>
</evidence>
<feature type="region of interest" description="Disordered" evidence="1">
    <location>
        <begin position="163"/>
        <end position="191"/>
    </location>
</feature>
<name>A0A3N4I8S6_ASCIM</name>
<dbReference type="EMBL" id="ML119714">
    <property type="protein sequence ID" value="RPA78194.1"/>
    <property type="molecule type" value="Genomic_DNA"/>
</dbReference>
<accession>A0A3N4I8S6</accession>
<feature type="compositionally biased region" description="Low complexity" evidence="1">
    <location>
        <begin position="206"/>
        <end position="225"/>
    </location>
</feature>
<feature type="chain" id="PRO_5017999632" evidence="2">
    <location>
        <begin position="19"/>
        <end position="398"/>
    </location>
</feature>
<dbReference type="Proteomes" id="UP000275078">
    <property type="component" value="Unassembled WGS sequence"/>
</dbReference>
<reference evidence="3 4" key="1">
    <citation type="journal article" date="2018" name="Nat. Ecol. Evol.">
        <title>Pezizomycetes genomes reveal the molecular basis of ectomycorrhizal truffle lifestyle.</title>
        <authorList>
            <person name="Murat C."/>
            <person name="Payen T."/>
            <person name="Noel B."/>
            <person name="Kuo A."/>
            <person name="Morin E."/>
            <person name="Chen J."/>
            <person name="Kohler A."/>
            <person name="Krizsan K."/>
            <person name="Balestrini R."/>
            <person name="Da Silva C."/>
            <person name="Montanini B."/>
            <person name="Hainaut M."/>
            <person name="Levati E."/>
            <person name="Barry K.W."/>
            <person name="Belfiori B."/>
            <person name="Cichocki N."/>
            <person name="Clum A."/>
            <person name="Dockter R.B."/>
            <person name="Fauchery L."/>
            <person name="Guy J."/>
            <person name="Iotti M."/>
            <person name="Le Tacon F."/>
            <person name="Lindquist E.A."/>
            <person name="Lipzen A."/>
            <person name="Malagnac F."/>
            <person name="Mello A."/>
            <person name="Molinier V."/>
            <person name="Miyauchi S."/>
            <person name="Poulain J."/>
            <person name="Riccioni C."/>
            <person name="Rubini A."/>
            <person name="Sitrit Y."/>
            <person name="Splivallo R."/>
            <person name="Traeger S."/>
            <person name="Wang M."/>
            <person name="Zifcakova L."/>
            <person name="Wipf D."/>
            <person name="Zambonelli A."/>
            <person name="Paolocci F."/>
            <person name="Nowrousian M."/>
            <person name="Ottonello S."/>
            <person name="Baldrian P."/>
            <person name="Spatafora J.W."/>
            <person name="Henrissat B."/>
            <person name="Nagy L.G."/>
            <person name="Aury J.M."/>
            <person name="Wincker P."/>
            <person name="Grigoriev I.V."/>
            <person name="Bonfante P."/>
            <person name="Martin F.M."/>
        </authorList>
    </citation>
    <scope>NUCLEOTIDE SEQUENCE [LARGE SCALE GENOMIC DNA]</scope>
    <source>
        <strain evidence="3 4">RN42</strain>
    </source>
</reference>
<sequence length="398" mass="41287">MKFTTIAMVAAAASQVTALGGVPESGARRSHAELYRRDFGMGARNVKRQQAAQAYHREYIPEGRKGKVAKREEEQMTEYTTVFVTVTMKKDGTTVTASPASVAAEATPSAVADEVIEDGEEAVEEVVETTVTESTTKLATVTSTGESTADAPAATSTSIIAPIETPEATTTTTEEPVEEETAAPEKPKQTWTTVTMTECEDVCTTPTATPAPVETPKAPVVTPAPVETPVPAPAESETPEVETPAAPTPAPEAPVETPEETLPPVLESPPFPVYNGTFNCTAPLNGTFAGNATLPGNCTLPLPANGTITTPIFANPAPSVIHSTFTVIPVAPTSVVDEPQVLAAHPQVEKAVASPVQEAPNVNMTIEEGEIFDGAAGAVGMSWSVAALAGVVGVMAWL</sequence>
<proteinExistence type="predicted"/>
<feature type="region of interest" description="Disordered" evidence="1">
    <location>
        <begin position="206"/>
        <end position="262"/>
    </location>
</feature>